<keyword evidence="2" id="KW-0460">Magnesium</keyword>
<protein>
    <recommendedName>
        <fullName evidence="2">Thiamine-monophosphate kinase</fullName>
        <shortName evidence="2">TMP kinase</shortName>
        <shortName evidence="2">Thiamine-phosphate kinase</shortName>
        <ecNumber evidence="2">2.7.4.16</ecNumber>
    </recommendedName>
</protein>
<dbReference type="Pfam" id="PF00586">
    <property type="entry name" value="AIRS"/>
    <property type="match status" value="1"/>
</dbReference>
<keyword evidence="2 4" id="KW-0808">Transferase</keyword>
<feature type="domain" description="PurM-like N-terminal" evidence="3">
    <location>
        <begin position="32"/>
        <end position="143"/>
    </location>
</feature>
<dbReference type="EC" id="2.7.4.16" evidence="2"/>
<feature type="binding site" evidence="2">
    <location>
        <position position="201"/>
    </location>
    <ligand>
        <name>ATP</name>
        <dbReference type="ChEBI" id="CHEBI:30616"/>
    </ligand>
</feature>
<keyword evidence="5" id="KW-1185">Reference proteome</keyword>
<feature type="binding site" evidence="2">
    <location>
        <position position="202"/>
    </location>
    <ligand>
        <name>Mg(2+)</name>
        <dbReference type="ChEBI" id="CHEBI:18420"/>
        <label>5</label>
    </ligand>
</feature>
<feature type="binding site" evidence="2">
    <location>
        <position position="153"/>
    </location>
    <ligand>
        <name>ATP</name>
        <dbReference type="ChEBI" id="CHEBI:30616"/>
    </ligand>
</feature>
<name>A0A518BKR7_9BACT</name>
<dbReference type="Gene3D" id="3.90.650.10">
    <property type="entry name" value="PurM-like C-terminal domain"/>
    <property type="match status" value="1"/>
</dbReference>
<feature type="binding site" evidence="2">
    <location>
        <position position="50"/>
    </location>
    <ligand>
        <name>Mg(2+)</name>
        <dbReference type="ChEBI" id="CHEBI:18420"/>
        <label>1</label>
    </ligand>
</feature>
<keyword evidence="2 4" id="KW-0418">Kinase</keyword>
<dbReference type="SUPFAM" id="SSF56042">
    <property type="entry name" value="PurM C-terminal domain-like"/>
    <property type="match status" value="1"/>
</dbReference>
<feature type="binding site" evidence="2">
    <location>
        <position position="50"/>
    </location>
    <ligand>
        <name>Mg(2+)</name>
        <dbReference type="ChEBI" id="CHEBI:18420"/>
        <label>2</label>
    </ligand>
</feature>
<dbReference type="CDD" id="cd02194">
    <property type="entry name" value="ThiL"/>
    <property type="match status" value="1"/>
</dbReference>
<sequence>MSAAGERRWSEARIHRWLASRERPSLLDGSQGHDAAVLRRMQGRPVLCTDQVIEGVHAAVGTAPRLLGRKAVARTLSDLAACGASARAVLLALRLPRDWTDAAVRALIRGAWTEAERFGAELVGGDLALGVGPASAAVTALGELPGRGRPPGRDRARPGQVVLCTGPTGGSLLGRHLRIEPRLAAGRALREAGASAMIDVSDGLWLDASRLARASGVRLELSDPAIHRDAVRLARRTGRTPLAHALIDGEDHELLATLPRAAAMRVLAAGLPGARILGRVVRGEGVVVRDREGDRVPAPAQLGYLHGDC</sequence>
<dbReference type="EMBL" id="CP036287">
    <property type="protein sequence ID" value="QDU67569.1"/>
    <property type="molecule type" value="Genomic_DNA"/>
</dbReference>
<feature type="binding site" evidence="2">
    <location>
        <begin position="125"/>
        <end position="126"/>
    </location>
    <ligand>
        <name>ATP</name>
        <dbReference type="ChEBI" id="CHEBI:30616"/>
    </ligand>
</feature>
<dbReference type="UniPathway" id="UPA00060">
    <property type="reaction ID" value="UER00142"/>
</dbReference>
<dbReference type="GO" id="GO:0009030">
    <property type="term" value="F:thiamine-phosphate kinase activity"/>
    <property type="evidence" value="ECO:0007669"/>
    <property type="project" value="UniProtKB-UniRule"/>
</dbReference>
<feature type="binding site" evidence="2">
    <location>
        <position position="78"/>
    </location>
    <ligand>
        <name>Mg(2+)</name>
        <dbReference type="ChEBI" id="CHEBI:18420"/>
        <label>4</label>
    </ligand>
</feature>
<dbReference type="InterPro" id="IPR006283">
    <property type="entry name" value="ThiL-like"/>
</dbReference>
<dbReference type="Proteomes" id="UP000316921">
    <property type="component" value="Chromosome"/>
</dbReference>
<keyword evidence="2" id="KW-0547">Nucleotide-binding</keyword>
<proteinExistence type="inferred from homology"/>
<feature type="binding site" evidence="2">
    <location>
        <position position="34"/>
    </location>
    <ligand>
        <name>Mg(2+)</name>
        <dbReference type="ChEBI" id="CHEBI:18420"/>
        <label>4</label>
    </ligand>
</feature>
<evidence type="ECO:0000256" key="1">
    <source>
        <dbReference type="ARBA" id="ARBA00022977"/>
    </source>
</evidence>
<dbReference type="Gene3D" id="3.30.1330.10">
    <property type="entry name" value="PurM-like, N-terminal domain"/>
    <property type="match status" value="1"/>
</dbReference>
<comment type="caution">
    <text evidence="2">Lacks conserved residue(s) required for the propagation of feature annotation.</text>
</comment>
<dbReference type="InterPro" id="IPR036921">
    <property type="entry name" value="PurM-like_N_sf"/>
</dbReference>
<feature type="binding site" evidence="2">
    <location>
        <position position="126"/>
    </location>
    <ligand>
        <name>Mg(2+)</name>
        <dbReference type="ChEBI" id="CHEBI:18420"/>
        <label>1</label>
    </ligand>
</feature>
<dbReference type="InterPro" id="IPR036676">
    <property type="entry name" value="PurM-like_C_sf"/>
</dbReference>
<dbReference type="PIRSF" id="PIRSF005303">
    <property type="entry name" value="Thiam_monoph_kin"/>
    <property type="match status" value="1"/>
</dbReference>
<feature type="binding site" evidence="2">
    <location>
        <position position="78"/>
    </location>
    <ligand>
        <name>Mg(2+)</name>
        <dbReference type="ChEBI" id="CHEBI:18420"/>
        <label>3</label>
    </ligand>
</feature>
<dbReference type="PANTHER" id="PTHR30270">
    <property type="entry name" value="THIAMINE-MONOPHOSPHATE KINASE"/>
    <property type="match status" value="1"/>
</dbReference>
<dbReference type="GO" id="GO:0009229">
    <property type="term" value="P:thiamine diphosphate biosynthetic process"/>
    <property type="evidence" value="ECO:0007669"/>
    <property type="project" value="UniProtKB-UniRule"/>
</dbReference>
<reference evidence="4 5" key="1">
    <citation type="submission" date="2019-02" db="EMBL/GenBank/DDBJ databases">
        <title>Deep-cultivation of Planctomycetes and their phenomic and genomic characterization uncovers novel biology.</title>
        <authorList>
            <person name="Wiegand S."/>
            <person name="Jogler M."/>
            <person name="Boedeker C."/>
            <person name="Pinto D."/>
            <person name="Vollmers J."/>
            <person name="Rivas-Marin E."/>
            <person name="Kohn T."/>
            <person name="Peeters S.H."/>
            <person name="Heuer A."/>
            <person name="Rast P."/>
            <person name="Oberbeckmann S."/>
            <person name="Bunk B."/>
            <person name="Jeske O."/>
            <person name="Meyerdierks A."/>
            <person name="Storesund J.E."/>
            <person name="Kallscheuer N."/>
            <person name="Luecker S."/>
            <person name="Lage O.M."/>
            <person name="Pohl T."/>
            <person name="Merkel B.J."/>
            <person name="Hornburger P."/>
            <person name="Mueller R.-W."/>
            <person name="Bruemmer F."/>
            <person name="Labrenz M."/>
            <person name="Spormann A.M."/>
            <person name="Op den Camp H."/>
            <person name="Overmann J."/>
            <person name="Amann R."/>
            <person name="Jetten M.S.M."/>
            <person name="Mascher T."/>
            <person name="Medema M.H."/>
            <person name="Devos D.P."/>
            <person name="Kaster A.-K."/>
            <person name="Ovreas L."/>
            <person name="Rohde M."/>
            <person name="Galperin M.Y."/>
            <person name="Jogler C."/>
        </authorList>
    </citation>
    <scope>NUCLEOTIDE SEQUENCE [LARGE SCALE GENOMIC DNA]</scope>
    <source>
        <strain evidence="4 5">Pla133</strain>
    </source>
</reference>
<keyword evidence="2" id="KW-0479">Metal-binding</keyword>
<keyword evidence="2" id="KW-0067">ATP-binding</keyword>
<dbReference type="KEGG" id="pbap:Pla133_26570"/>
<feature type="binding site" evidence="2">
    <location>
        <position position="78"/>
    </location>
    <ligand>
        <name>Mg(2+)</name>
        <dbReference type="ChEBI" id="CHEBI:18420"/>
        <label>2</label>
    </ligand>
</feature>
<feature type="binding site" evidence="2">
    <location>
        <position position="34"/>
    </location>
    <ligand>
        <name>Mg(2+)</name>
        <dbReference type="ChEBI" id="CHEBI:18420"/>
        <label>3</label>
    </ligand>
</feature>
<evidence type="ECO:0000313" key="5">
    <source>
        <dbReference type="Proteomes" id="UP000316921"/>
    </source>
</evidence>
<evidence type="ECO:0000313" key="4">
    <source>
        <dbReference type="EMBL" id="QDU67569.1"/>
    </source>
</evidence>
<comment type="catalytic activity">
    <reaction evidence="2">
        <text>thiamine phosphate + ATP = thiamine diphosphate + ADP</text>
        <dbReference type="Rhea" id="RHEA:15913"/>
        <dbReference type="ChEBI" id="CHEBI:30616"/>
        <dbReference type="ChEBI" id="CHEBI:37575"/>
        <dbReference type="ChEBI" id="CHEBI:58937"/>
        <dbReference type="ChEBI" id="CHEBI:456216"/>
        <dbReference type="EC" id="2.7.4.16"/>
    </reaction>
</comment>
<dbReference type="RefSeq" id="WP_419191485.1">
    <property type="nucleotide sequence ID" value="NZ_CP036287.1"/>
</dbReference>
<dbReference type="GO" id="GO:0005524">
    <property type="term" value="F:ATP binding"/>
    <property type="evidence" value="ECO:0007669"/>
    <property type="project" value="UniProtKB-UniRule"/>
</dbReference>
<dbReference type="SUPFAM" id="SSF55326">
    <property type="entry name" value="PurM N-terminal domain-like"/>
    <property type="match status" value="1"/>
</dbReference>
<feature type="binding site" evidence="2">
    <location>
        <position position="199"/>
    </location>
    <ligand>
        <name>Mg(2+)</name>
        <dbReference type="ChEBI" id="CHEBI:18420"/>
        <label>3</label>
    </ligand>
</feature>
<dbReference type="AlphaFoldDB" id="A0A518BKR7"/>
<comment type="similarity">
    <text evidence="2">Belongs to the thiamine-monophosphate kinase family.</text>
</comment>
<feature type="binding site" evidence="2">
    <location>
        <position position="49"/>
    </location>
    <ligand>
        <name>Mg(2+)</name>
        <dbReference type="ChEBI" id="CHEBI:18420"/>
        <label>1</label>
    </ligand>
</feature>
<accession>A0A518BKR7</accession>
<feature type="binding site" evidence="2">
    <location>
        <position position="304"/>
    </location>
    <ligand>
        <name>substrate</name>
    </ligand>
</feature>
<evidence type="ECO:0000259" key="3">
    <source>
        <dbReference type="Pfam" id="PF00586"/>
    </source>
</evidence>
<organism evidence="4 5">
    <name type="scientific">Engelhardtia mirabilis</name>
    <dbReference type="NCBI Taxonomy" id="2528011"/>
    <lineage>
        <taxon>Bacteria</taxon>
        <taxon>Pseudomonadati</taxon>
        <taxon>Planctomycetota</taxon>
        <taxon>Planctomycetia</taxon>
        <taxon>Planctomycetia incertae sedis</taxon>
        <taxon>Engelhardtia</taxon>
    </lineage>
</organism>
<comment type="function">
    <text evidence="2">Catalyzes the ATP-dependent phosphorylation of thiamine-monophosphate (TMP) to form thiamine-pyrophosphate (TPP), the active form of vitamin B1.</text>
</comment>
<comment type="miscellaneous">
    <text evidence="2">Reaction mechanism of ThiL seems to utilize a direct, inline transfer of the gamma-phosphate of ATP to TMP rather than a phosphorylated enzyme intermediate.</text>
</comment>
<dbReference type="PANTHER" id="PTHR30270:SF0">
    <property type="entry name" value="THIAMINE-MONOPHOSPHATE KINASE"/>
    <property type="match status" value="1"/>
</dbReference>
<dbReference type="HAMAP" id="MF_02128">
    <property type="entry name" value="TMP_kinase"/>
    <property type="match status" value="1"/>
</dbReference>
<feature type="binding site" evidence="2">
    <location>
        <position position="250"/>
    </location>
    <ligand>
        <name>substrate</name>
    </ligand>
</feature>
<comment type="pathway">
    <text evidence="2">Cofactor biosynthesis; thiamine diphosphate biosynthesis; thiamine diphosphate from thiamine phosphate: step 1/1.</text>
</comment>
<dbReference type="GO" id="GO:0000287">
    <property type="term" value="F:magnesium ion binding"/>
    <property type="evidence" value="ECO:0007669"/>
    <property type="project" value="UniProtKB-UniRule"/>
</dbReference>
<keyword evidence="1 2" id="KW-0784">Thiamine biosynthesis</keyword>
<dbReference type="InterPro" id="IPR016188">
    <property type="entry name" value="PurM-like_N"/>
</dbReference>
<dbReference type="GO" id="GO:0009228">
    <property type="term" value="P:thiamine biosynthetic process"/>
    <property type="evidence" value="ECO:0007669"/>
    <property type="project" value="UniProtKB-KW"/>
</dbReference>
<gene>
    <name evidence="2 4" type="primary">thiL</name>
    <name evidence="4" type="ORF">Pla133_26570</name>
</gene>
<evidence type="ECO:0000256" key="2">
    <source>
        <dbReference type="HAMAP-Rule" id="MF_02128"/>
    </source>
</evidence>
<feature type="binding site" evidence="2">
    <location>
        <position position="57"/>
    </location>
    <ligand>
        <name>substrate</name>
    </ligand>
</feature>